<evidence type="ECO:0000313" key="3">
    <source>
        <dbReference type="Proteomes" id="UP000219068"/>
    </source>
</evidence>
<protein>
    <submittedName>
        <fullName evidence="2">Uncharacterized protein</fullName>
    </submittedName>
</protein>
<accession>A0A285TTG8</accession>
<organism evidence="2 3">
    <name type="scientific">Thalassospira xiamenensis</name>
    <dbReference type="NCBI Taxonomy" id="220697"/>
    <lineage>
        <taxon>Bacteria</taxon>
        <taxon>Pseudomonadati</taxon>
        <taxon>Pseudomonadota</taxon>
        <taxon>Alphaproteobacteria</taxon>
        <taxon>Rhodospirillales</taxon>
        <taxon>Thalassospiraceae</taxon>
        <taxon>Thalassospira</taxon>
    </lineage>
</organism>
<evidence type="ECO:0000256" key="1">
    <source>
        <dbReference type="SAM" id="Phobius"/>
    </source>
</evidence>
<evidence type="ECO:0000313" key="2">
    <source>
        <dbReference type="EMBL" id="SOC27230.1"/>
    </source>
</evidence>
<keyword evidence="1" id="KW-1133">Transmembrane helix</keyword>
<name>A0A285TTG8_9PROT</name>
<feature type="transmembrane region" description="Helical" evidence="1">
    <location>
        <begin position="6"/>
        <end position="26"/>
    </location>
</feature>
<keyword evidence="1" id="KW-0812">Transmembrane</keyword>
<dbReference type="EMBL" id="OBMM01000005">
    <property type="protein sequence ID" value="SOC27230.1"/>
    <property type="molecule type" value="Genomic_DNA"/>
</dbReference>
<proteinExistence type="predicted"/>
<sequence length="548" mass="55694">MFSIIILGFIGIGIVSVVGYAVLSLIHSMQNMLLVTRNADQLEVAADLLRSSMQPIESVLRPPFGTNVEFGGKTILSLPSWLGVATRTPWGVPYAYCPYAPDVLATRNDRDVRYGDGTVGYAVDVESVGGREYVVGSDAPPAALADLAPVMLILSPSPNGTMPPRCSDVIVSNGIPRIDPNSAISGSVVTVSQASLSTGIERENLLFVAPSALGVADGMRPVSAMSLPQAFDYWRQMRPKSLTINLAAGTYSVGASEISADSSMVGRDLTLVGNGVASINSSGGSIALSVPGDLTLDGLTLGDGVALNGQASSRVVLIDSSLDTLSGKSADVTVIGDVSVAGTGLTTNSPAVRISGGRLDIAQGTTFSISYPSGVGSGGSMLRVDGGAVATFGNGSTLALNAPISSQYGVLLDAGASANFYGTNIRLNGSFTEALSSRGQYLGLFGSNVLPGSGGMNVLAFIGLYSGSLDVRSFASGSAVSFGSLSAKAVNGVIAGGGVSLNGDSNVDFYTTGDCFTGDLFGGVSNTAANDNVIDALAVLNQASWSCK</sequence>
<reference evidence="2 3" key="1">
    <citation type="submission" date="2017-08" db="EMBL/GenBank/DDBJ databases">
        <authorList>
            <person name="de Groot N.N."/>
        </authorList>
    </citation>
    <scope>NUCLEOTIDE SEQUENCE [LARGE SCALE GENOMIC DNA]</scope>
    <source>
        <strain evidence="2 3">USBA 78</strain>
    </source>
</reference>
<dbReference type="Proteomes" id="UP000219068">
    <property type="component" value="Unassembled WGS sequence"/>
</dbReference>
<dbReference type="AlphaFoldDB" id="A0A285TTG8"/>
<gene>
    <name evidence="2" type="ORF">SAMN05428964_105317</name>
</gene>
<keyword evidence="1" id="KW-0472">Membrane</keyword>
<dbReference type="RefSeq" id="WP_097052869.1">
    <property type="nucleotide sequence ID" value="NZ_OBMM01000005.1"/>
</dbReference>